<evidence type="ECO:0000313" key="2">
    <source>
        <dbReference type="Proteomes" id="UP001157138"/>
    </source>
</evidence>
<accession>A0ABQ6F1B5</accession>
<protein>
    <recommendedName>
        <fullName evidence="3">Phasin family protein</fullName>
    </recommendedName>
</protein>
<gene>
    <name evidence="1" type="ORF">GCM10007938_30750</name>
</gene>
<evidence type="ECO:0000313" key="1">
    <source>
        <dbReference type="EMBL" id="GLT19293.1"/>
    </source>
</evidence>
<evidence type="ECO:0008006" key="3">
    <source>
        <dbReference type="Google" id="ProtNLM"/>
    </source>
</evidence>
<comment type="caution">
    <text evidence="1">The sequence shown here is derived from an EMBL/GenBank/DDBJ whole genome shotgun (WGS) entry which is preliminary data.</text>
</comment>
<dbReference type="SUPFAM" id="SSF58113">
    <property type="entry name" value="Apolipoprotein A-I"/>
    <property type="match status" value="1"/>
</dbReference>
<reference evidence="2" key="1">
    <citation type="journal article" date="2019" name="Int. J. Syst. Evol. Microbiol.">
        <title>The Global Catalogue of Microorganisms (GCM) 10K type strain sequencing project: providing services to taxonomists for standard genome sequencing and annotation.</title>
        <authorList>
            <consortium name="The Broad Institute Genomics Platform"/>
            <consortium name="The Broad Institute Genome Sequencing Center for Infectious Disease"/>
            <person name="Wu L."/>
            <person name="Ma J."/>
        </authorList>
    </citation>
    <scope>NUCLEOTIDE SEQUENCE [LARGE SCALE GENOMIC DNA]</scope>
    <source>
        <strain evidence="2">NBRC 108723</strain>
    </source>
</reference>
<name>A0ABQ6F1B5_9VIBR</name>
<dbReference type="EMBL" id="BSPW01000073">
    <property type="protein sequence ID" value="GLT19293.1"/>
    <property type="molecule type" value="Genomic_DNA"/>
</dbReference>
<keyword evidence="2" id="KW-1185">Reference proteome</keyword>
<dbReference type="Gene3D" id="1.20.120.20">
    <property type="entry name" value="Apolipoprotein"/>
    <property type="match status" value="1"/>
</dbReference>
<dbReference type="RefSeq" id="WP_284193154.1">
    <property type="nucleotide sequence ID" value="NZ_BSPW01000073.1"/>
</dbReference>
<dbReference type="Proteomes" id="UP001157138">
    <property type="component" value="Unassembled WGS sequence"/>
</dbReference>
<organism evidence="1 2">
    <name type="scientific">Vibrio zhanjiangensis</name>
    <dbReference type="NCBI Taxonomy" id="1046128"/>
    <lineage>
        <taxon>Bacteria</taxon>
        <taxon>Pseudomonadati</taxon>
        <taxon>Pseudomonadota</taxon>
        <taxon>Gammaproteobacteria</taxon>
        <taxon>Vibrionales</taxon>
        <taxon>Vibrionaceae</taxon>
        <taxon>Vibrio</taxon>
    </lineage>
</organism>
<proteinExistence type="predicted"/>
<sequence>MSNDALEPKVSNPFESFTSLATPLVLAESGLTSIDSNRMKALGENLWQSLQDTFEQSVDLVQKEVNQQYHQIHDQVETELEQVKQTIETIPQEISRQVDSAITDAREKSASWFDEMKEKVDDYQLDERIESSFDSLKHAFDVFK</sequence>